<keyword evidence="2 9" id="KW-0813">Transport</keyword>
<dbReference type="OrthoDB" id="26184at2759"/>
<comment type="subunit">
    <text evidence="9">Component of the homotypic vacuole fusion and vacuole protein sorting (HOPS) complex. Component of the class C core vacuole/endosome tethering (CORVET) complex.</text>
</comment>
<comment type="catalytic activity">
    <reaction evidence="9">
        <text>S-ubiquitinyl-[E2 ubiquitin-conjugating enzyme]-L-cysteine + [acceptor protein]-L-lysine = [E2 ubiquitin-conjugating enzyme]-L-cysteine + N(6)-ubiquitinyl-[acceptor protein]-L-lysine.</text>
        <dbReference type="EC" id="2.3.2.27"/>
    </reaction>
</comment>
<evidence type="ECO:0000259" key="12">
    <source>
        <dbReference type="PROSITE" id="PS50089"/>
    </source>
</evidence>
<dbReference type="InterPro" id="IPR001841">
    <property type="entry name" value="Znf_RING"/>
</dbReference>
<dbReference type="InterPro" id="IPR013083">
    <property type="entry name" value="Znf_RING/FYVE/PHD"/>
</dbReference>
<dbReference type="PANTHER" id="PTHR23323:SF24">
    <property type="entry name" value="VACUOLAR PROTEIN SORTING-ASSOCIATED PROTEIN 11 HOMOLOG"/>
    <property type="match status" value="1"/>
</dbReference>
<keyword evidence="4 10" id="KW-0863">Zinc-finger</keyword>
<evidence type="ECO:0000256" key="7">
    <source>
        <dbReference type="ARBA" id="ARBA00023136"/>
    </source>
</evidence>
<name>A0A9P6T946_9BASI</name>
<dbReference type="Gene3D" id="2.130.10.10">
    <property type="entry name" value="YVTN repeat-like/Quinoprotein amine dehydrogenase"/>
    <property type="match status" value="1"/>
</dbReference>
<dbReference type="InterPro" id="IPR036322">
    <property type="entry name" value="WD40_repeat_dom_sf"/>
</dbReference>
<evidence type="ECO:0000256" key="4">
    <source>
        <dbReference type="ARBA" id="ARBA00022771"/>
    </source>
</evidence>
<dbReference type="GO" id="GO:0000329">
    <property type="term" value="C:fungal-type vacuole membrane"/>
    <property type="evidence" value="ECO:0007669"/>
    <property type="project" value="UniProtKB-UniRule"/>
</dbReference>
<keyword evidence="7 9" id="KW-0472">Membrane</keyword>
<dbReference type="GO" id="GO:0006904">
    <property type="term" value="P:vesicle docking involved in exocytosis"/>
    <property type="evidence" value="ECO:0007669"/>
    <property type="project" value="TreeGrafter"/>
</dbReference>
<dbReference type="Pfam" id="PF23356">
    <property type="entry name" value="TPR_PEP5_VPS11"/>
    <property type="match status" value="1"/>
</dbReference>
<evidence type="ECO:0000256" key="10">
    <source>
        <dbReference type="PROSITE-ProRule" id="PRU00175"/>
    </source>
</evidence>
<dbReference type="GO" id="GO:0030674">
    <property type="term" value="F:protein-macromolecule adaptor activity"/>
    <property type="evidence" value="ECO:0007669"/>
    <property type="project" value="TreeGrafter"/>
</dbReference>
<dbReference type="InterPro" id="IPR011990">
    <property type="entry name" value="TPR-like_helical_dom_sf"/>
</dbReference>
<dbReference type="PANTHER" id="PTHR23323">
    <property type="entry name" value="VACUOLAR PROTEIN SORTING-ASSOCIATED PROTEIN"/>
    <property type="match status" value="1"/>
</dbReference>
<keyword evidence="9" id="KW-0808">Transferase</keyword>
<organism evidence="13 14">
    <name type="scientific">Cronartium quercuum f. sp. fusiforme G11</name>
    <dbReference type="NCBI Taxonomy" id="708437"/>
    <lineage>
        <taxon>Eukaryota</taxon>
        <taxon>Fungi</taxon>
        <taxon>Dikarya</taxon>
        <taxon>Basidiomycota</taxon>
        <taxon>Pucciniomycotina</taxon>
        <taxon>Pucciniomycetes</taxon>
        <taxon>Pucciniales</taxon>
        <taxon>Coleosporiaceae</taxon>
        <taxon>Cronartium</taxon>
    </lineage>
</organism>
<protein>
    <recommendedName>
        <fullName evidence="9">E3 ubiquitin-protein ligase PEP5</fullName>
        <ecNumber evidence="9">2.3.2.27</ecNumber>
    </recommendedName>
</protein>
<comment type="caution">
    <text evidence="13">The sequence shown here is derived from an EMBL/GenBank/DDBJ whole genome shotgun (WGS) entry which is preliminary data.</text>
</comment>
<dbReference type="GO" id="GO:0007033">
    <property type="term" value="P:vacuole organization"/>
    <property type="evidence" value="ECO:0007669"/>
    <property type="project" value="TreeGrafter"/>
</dbReference>
<proteinExistence type="inferred from homology"/>
<evidence type="ECO:0000256" key="5">
    <source>
        <dbReference type="ARBA" id="ARBA00022833"/>
    </source>
</evidence>
<evidence type="ECO:0000313" key="14">
    <source>
        <dbReference type="Proteomes" id="UP000886653"/>
    </source>
</evidence>
<dbReference type="SUPFAM" id="SSF50978">
    <property type="entry name" value="WD40 repeat-like"/>
    <property type="match status" value="1"/>
</dbReference>
<dbReference type="InterPro" id="IPR015943">
    <property type="entry name" value="WD40/YVTN_repeat-like_dom_sf"/>
</dbReference>
<dbReference type="GO" id="GO:0033263">
    <property type="term" value="C:CORVET complex"/>
    <property type="evidence" value="ECO:0007669"/>
    <property type="project" value="UniProtKB-UniRule"/>
</dbReference>
<dbReference type="Pfam" id="PF23341">
    <property type="entry name" value="PEP5_VPS11_N"/>
    <property type="match status" value="1"/>
</dbReference>
<dbReference type="GO" id="GO:0061630">
    <property type="term" value="F:ubiquitin protein ligase activity"/>
    <property type="evidence" value="ECO:0007669"/>
    <property type="project" value="UniProtKB-EC"/>
</dbReference>
<feature type="domain" description="RING-type" evidence="12">
    <location>
        <begin position="843"/>
        <end position="879"/>
    </location>
</feature>
<dbReference type="EMBL" id="MU167358">
    <property type="protein sequence ID" value="KAG0142163.1"/>
    <property type="molecule type" value="Genomic_DNA"/>
</dbReference>
<dbReference type="Proteomes" id="UP000886653">
    <property type="component" value="Unassembled WGS sequence"/>
</dbReference>
<dbReference type="EC" id="2.3.2.27" evidence="9"/>
<dbReference type="PROSITE" id="PS50236">
    <property type="entry name" value="CHCR"/>
    <property type="match status" value="1"/>
</dbReference>
<dbReference type="GO" id="GO:0008270">
    <property type="term" value="F:zinc ion binding"/>
    <property type="evidence" value="ECO:0007669"/>
    <property type="project" value="UniProtKB-KW"/>
</dbReference>
<gene>
    <name evidence="13" type="ORF">CROQUDRAFT_662915</name>
</gene>
<keyword evidence="9" id="KW-0926">Vacuole</keyword>
<dbReference type="AlphaFoldDB" id="A0A9P6T946"/>
<evidence type="ECO:0000256" key="8">
    <source>
        <dbReference type="ARBA" id="ARBA00029433"/>
    </source>
</evidence>
<evidence type="ECO:0000256" key="2">
    <source>
        <dbReference type="ARBA" id="ARBA00022448"/>
    </source>
</evidence>
<evidence type="ECO:0000256" key="3">
    <source>
        <dbReference type="ARBA" id="ARBA00022723"/>
    </source>
</evidence>
<evidence type="ECO:0000256" key="11">
    <source>
        <dbReference type="PROSITE-ProRule" id="PRU01006"/>
    </source>
</evidence>
<evidence type="ECO:0000256" key="1">
    <source>
        <dbReference type="ARBA" id="ARBA00007070"/>
    </source>
</evidence>
<accession>A0A9P6T946</accession>
<comment type="similarity">
    <text evidence="1 9">Belongs to the VPS11 family.</text>
</comment>
<dbReference type="GO" id="GO:0048284">
    <property type="term" value="P:organelle fusion"/>
    <property type="evidence" value="ECO:0007669"/>
    <property type="project" value="TreeGrafter"/>
</dbReference>
<evidence type="ECO:0000313" key="13">
    <source>
        <dbReference type="EMBL" id="KAG0142163.1"/>
    </source>
</evidence>
<keyword evidence="9" id="KW-0833">Ubl conjugation pathway</keyword>
<dbReference type="InterPro" id="IPR016528">
    <property type="entry name" value="VPS11"/>
</dbReference>
<sequence>MEKVNQTIKQSWRQLNFFESYPISHKNEILKQTNSITAITNSNETLILAHNQGQITILNKSFQSIRSWVAFPLGRISLLKITSIKGILISIGDEPDSSFPILKIWNLTIEDKRTSAPQLIGHSIIQIGPLPHPVTTIAVTSTLHYLSLGLADGTVLLYRNLHQTLLQTNRKSNTIPKPRLIYNSKEPITGLGFTTKTNKETIYLFIITTDKVLTYNLIGNKSLPLLIDRIQNNLNNNVIDFRNQLLIIGNENGIYIYDTEGRQACLAYDGSKTQMDFFNYYLIMIENFNKLVIFDLDNRLIVYSYNCSDMIKFVWFDVNELFILTEKGEIIKLIELNLSNKLTIMFEKDLYNLSINVSKREGTSEDEIRLIYQKFGDHLYIKGDFEQAVEQYIKTIGTIQPSVIVRKFLDAQRIPNLTSYLQELHSRGVANADHTTLLLNCYTKLKDEDRLESFIKASTASEELMFELETAIRVCRQAGYSVHALGLAKRYKQHADALRIMIEDRQEWLEALNYIRSLGPLAAEENLLRYGKPLLANVAEETTKLMIDVCCGNKLIKDENEIETNRIPSLRQFFAFFIDQPEWFIIFLENVAKLRWSEVLEEEEEEEERPSPWIKVDNEVLKTNQIGNEDDEITRADKEAVWGTLLELYLQSNKFKKAIKLLNDGNLGKYCEPNQALIVCLAHDFNEGIILLYSRLNMLEEVLRIWLNLTETYEDEDNLKLALESIKSGIKLILEYKDLDLIKIGLKFFIQSKKRLENYKDELLKLLESNILKPIEVIEIMSNEKSVCCLGDLKDYLIKQVTSEQMEIEADRILMESYRKECDQKKKRINELTSDQVIQTSRCGICLNTLDSIIIHFMCQHSFHQRCLGENVKECIICKASHELIRKVQRRESSLVESKGFIEEVGVAEDSFNYIAGAFAKGLL</sequence>
<comment type="subcellular location">
    <subcellularLocation>
        <location evidence="8">Endomembrane system</location>
        <topology evidence="8">Peripheral membrane protein</topology>
        <orientation evidence="8">Cytoplasmic side</orientation>
    </subcellularLocation>
    <subcellularLocation>
        <location evidence="9">Vacuole membrane</location>
        <topology evidence="9">Peripheral membrane protein</topology>
        <orientation evidence="9">Cytoplasmic side</orientation>
    </subcellularLocation>
</comment>
<dbReference type="InterPro" id="IPR057308">
    <property type="entry name" value="CHCR_PEP5_VPS11"/>
</dbReference>
<dbReference type="PIRSF" id="PIRSF007860">
    <property type="entry name" value="VPS11"/>
    <property type="match status" value="1"/>
</dbReference>
<dbReference type="CDD" id="cd16688">
    <property type="entry name" value="RING-H2_Vps11"/>
    <property type="match status" value="1"/>
</dbReference>
<evidence type="ECO:0000256" key="9">
    <source>
        <dbReference type="PIRNR" id="PIRNR007860"/>
    </source>
</evidence>
<dbReference type="Gene3D" id="1.25.40.10">
    <property type="entry name" value="Tetratricopeptide repeat domain"/>
    <property type="match status" value="1"/>
</dbReference>
<dbReference type="InterPro" id="IPR000547">
    <property type="entry name" value="Clathrin_H-chain/VPS_repeat"/>
</dbReference>
<dbReference type="InterPro" id="IPR057307">
    <property type="entry name" value="PEP5_VPS11_N"/>
</dbReference>
<dbReference type="GO" id="GO:0030897">
    <property type="term" value="C:HOPS complex"/>
    <property type="evidence" value="ECO:0007669"/>
    <property type="project" value="UniProtKB-UniRule"/>
</dbReference>
<dbReference type="InterPro" id="IPR016024">
    <property type="entry name" value="ARM-type_fold"/>
</dbReference>
<dbReference type="Gene3D" id="3.30.40.10">
    <property type="entry name" value="Zinc/RING finger domain, C3HC4 (zinc finger)"/>
    <property type="match status" value="1"/>
</dbReference>
<keyword evidence="5" id="KW-0862">Zinc</keyword>
<dbReference type="SUPFAM" id="SSF48371">
    <property type="entry name" value="ARM repeat"/>
    <property type="match status" value="1"/>
</dbReference>
<dbReference type="SUPFAM" id="SSF57850">
    <property type="entry name" value="RING/U-box"/>
    <property type="match status" value="1"/>
</dbReference>
<keyword evidence="3" id="KW-0479">Metal-binding</keyword>
<dbReference type="GO" id="GO:0006886">
    <property type="term" value="P:intracellular protein transport"/>
    <property type="evidence" value="ECO:0007669"/>
    <property type="project" value="UniProtKB-UniRule"/>
</dbReference>
<feature type="repeat" description="CHCR" evidence="11">
    <location>
        <begin position="392"/>
        <end position="543"/>
    </location>
</feature>
<evidence type="ECO:0000256" key="6">
    <source>
        <dbReference type="ARBA" id="ARBA00022927"/>
    </source>
</evidence>
<dbReference type="GO" id="GO:0007032">
    <property type="term" value="P:endosome organization"/>
    <property type="evidence" value="ECO:0007669"/>
    <property type="project" value="TreeGrafter"/>
</dbReference>
<keyword evidence="6 9" id="KW-0653">Protein transport</keyword>
<keyword evidence="14" id="KW-1185">Reference proteome</keyword>
<dbReference type="PROSITE" id="PS50089">
    <property type="entry name" value="ZF_RING_2"/>
    <property type="match status" value="1"/>
</dbReference>
<reference evidence="13" key="1">
    <citation type="submission" date="2013-11" db="EMBL/GenBank/DDBJ databases">
        <title>Genome sequence of the fusiform rust pathogen reveals effectors for host alternation and coevolution with pine.</title>
        <authorList>
            <consortium name="DOE Joint Genome Institute"/>
            <person name="Smith K."/>
            <person name="Pendleton A."/>
            <person name="Kubisiak T."/>
            <person name="Anderson C."/>
            <person name="Salamov A."/>
            <person name="Aerts A."/>
            <person name="Riley R."/>
            <person name="Clum A."/>
            <person name="Lindquist E."/>
            <person name="Ence D."/>
            <person name="Campbell M."/>
            <person name="Kronenberg Z."/>
            <person name="Feau N."/>
            <person name="Dhillon B."/>
            <person name="Hamelin R."/>
            <person name="Burleigh J."/>
            <person name="Smith J."/>
            <person name="Yandell M."/>
            <person name="Nelson C."/>
            <person name="Grigoriev I."/>
            <person name="Davis J."/>
        </authorList>
    </citation>
    <scope>NUCLEOTIDE SEQUENCE</scope>
    <source>
        <strain evidence="13">G11</strain>
    </source>
</reference>